<dbReference type="RefSeq" id="WP_113949199.1">
    <property type="nucleotide sequence ID" value="NZ_QNQU01000010.1"/>
</dbReference>
<dbReference type="InterPro" id="IPR036477">
    <property type="entry name" value="Formyl_transf_N_sf"/>
</dbReference>
<dbReference type="SUPFAM" id="SSF53328">
    <property type="entry name" value="Formyltransferase"/>
    <property type="match status" value="1"/>
</dbReference>
<dbReference type="Pfam" id="PF00551">
    <property type="entry name" value="Formyl_trans_N"/>
    <property type="match status" value="1"/>
</dbReference>
<keyword evidence="4" id="KW-1185">Reference proteome</keyword>
<dbReference type="GO" id="GO:0005829">
    <property type="term" value="C:cytosol"/>
    <property type="evidence" value="ECO:0007669"/>
    <property type="project" value="TreeGrafter"/>
</dbReference>
<feature type="domain" description="Formyl transferase N-terminal" evidence="1">
    <location>
        <begin position="57"/>
        <end position="170"/>
    </location>
</feature>
<protein>
    <submittedName>
        <fullName evidence="3">Uncharacterized protein</fullName>
    </submittedName>
</protein>
<dbReference type="Gene3D" id="3.40.50.12230">
    <property type="match status" value="1"/>
</dbReference>
<evidence type="ECO:0000313" key="4">
    <source>
        <dbReference type="Proteomes" id="UP000252081"/>
    </source>
</evidence>
<dbReference type="Proteomes" id="UP000252081">
    <property type="component" value="Unassembled WGS sequence"/>
</dbReference>
<dbReference type="Pfam" id="PF02911">
    <property type="entry name" value="Formyl_trans_C"/>
    <property type="match status" value="1"/>
</dbReference>
<dbReference type="GO" id="GO:0004479">
    <property type="term" value="F:methionyl-tRNA formyltransferase activity"/>
    <property type="evidence" value="ECO:0007669"/>
    <property type="project" value="TreeGrafter"/>
</dbReference>
<comment type="caution">
    <text evidence="3">The sequence shown here is derived from an EMBL/GenBank/DDBJ whole genome shotgun (WGS) entry which is preliminary data.</text>
</comment>
<organism evidence="3 4">
    <name type="scientific">Pedobacter miscanthi</name>
    <dbReference type="NCBI Taxonomy" id="2259170"/>
    <lineage>
        <taxon>Bacteria</taxon>
        <taxon>Pseudomonadati</taxon>
        <taxon>Bacteroidota</taxon>
        <taxon>Sphingobacteriia</taxon>
        <taxon>Sphingobacteriales</taxon>
        <taxon>Sphingobacteriaceae</taxon>
        <taxon>Pedobacter</taxon>
    </lineage>
</organism>
<evidence type="ECO:0000259" key="2">
    <source>
        <dbReference type="Pfam" id="PF02911"/>
    </source>
</evidence>
<gene>
    <name evidence="3" type="ORF">DRW42_12675</name>
</gene>
<dbReference type="OrthoDB" id="1092294at2"/>
<dbReference type="EMBL" id="QNQU01000010">
    <property type="protein sequence ID" value="RBQ06638.1"/>
    <property type="molecule type" value="Genomic_DNA"/>
</dbReference>
<sequence>MKILILSNHIAALPTINALFEKKWLECVVTSGNQLIKNEIHDFCDLKGIACYEVITQTSFSEQVHDLIISTKADLVLVFGFSKKIPNSLLDLPPLGFFNVHFSLLPAYRGPAPLFWQIKNGETFTGITIHKISSSLDSGPILHQQQVQLRAEESFGALNHRLSLIAVSIIAEAFDMLNNNDYMLTDQNEHLSFTLPSVNQQDLIIDWENQTAAEIMNLVNACNPVYNGAIAFLNGQEVSIVEVSPAIINDVSGEEPGTIVFADGNYGLFVACKYDSFLRINVVRNNESILSGHKLVALGVKTGARFSNNIQDQILNN</sequence>
<reference evidence="3 4" key="1">
    <citation type="submission" date="2018-07" db="EMBL/GenBank/DDBJ databases">
        <title>A draft genome of a endophytic bacteria, a new species of Pedobacter.</title>
        <authorList>
            <person name="Zhang Z.D."/>
            <person name="Chen Z.J."/>
        </authorList>
    </citation>
    <scope>NUCLEOTIDE SEQUENCE [LARGE SCALE GENOMIC DNA]</scope>
    <source>
        <strain evidence="3 4">RS10</strain>
    </source>
</reference>
<dbReference type="InterPro" id="IPR002376">
    <property type="entry name" value="Formyl_transf_N"/>
</dbReference>
<evidence type="ECO:0000313" key="3">
    <source>
        <dbReference type="EMBL" id="RBQ06638.1"/>
    </source>
</evidence>
<dbReference type="InterPro" id="IPR005793">
    <property type="entry name" value="Formyl_trans_C"/>
</dbReference>
<dbReference type="InterPro" id="IPR011034">
    <property type="entry name" value="Formyl_transferase-like_C_sf"/>
</dbReference>
<dbReference type="AlphaFoldDB" id="A0A366KYI4"/>
<dbReference type="PANTHER" id="PTHR11138:SF5">
    <property type="entry name" value="METHIONYL-TRNA FORMYLTRANSFERASE, MITOCHONDRIAL"/>
    <property type="match status" value="1"/>
</dbReference>
<dbReference type="PANTHER" id="PTHR11138">
    <property type="entry name" value="METHIONYL-TRNA FORMYLTRANSFERASE"/>
    <property type="match status" value="1"/>
</dbReference>
<evidence type="ECO:0000259" key="1">
    <source>
        <dbReference type="Pfam" id="PF00551"/>
    </source>
</evidence>
<dbReference type="SUPFAM" id="SSF50486">
    <property type="entry name" value="FMT C-terminal domain-like"/>
    <property type="match status" value="1"/>
</dbReference>
<accession>A0A366KYI4</accession>
<name>A0A366KYI4_9SPHI</name>
<proteinExistence type="predicted"/>
<feature type="domain" description="Formyl transferase C-terminal" evidence="2">
    <location>
        <begin position="199"/>
        <end position="287"/>
    </location>
</feature>